<evidence type="ECO:0000259" key="2">
    <source>
        <dbReference type="PROSITE" id="PS50112"/>
    </source>
</evidence>
<dbReference type="InterPro" id="IPR013655">
    <property type="entry name" value="PAS_fold_3"/>
</dbReference>
<evidence type="ECO:0000256" key="1">
    <source>
        <dbReference type="SAM" id="Phobius"/>
    </source>
</evidence>
<protein>
    <recommendedName>
        <fullName evidence="8">EAL domain-containing protein</fullName>
    </recommendedName>
</protein>
<dbReference type="Gene3D" id="3.20.20.450">
    <property type="entry name" value="EAL domain"/>
    <property type="match status" value="1"/>
</dbReference>
<dbReference type="NCBIfam" id="TIGR00229">
    <property type="entry name" value="sensory_box"/>
    <property type="match status" value="2"/>
</dbReference>
<dbReference type="CDD" id="cd01949">
    <property type="entry name" value="GGDEF"/>
    <property type="match status" value="1"/>
</dbReference>
<dbReference type="SMART" id="SM00267">
    <property type="entry name" value="GGDEF"/>
    <property type="match status" value="1"/>
</dbReference>
<evidence type="ECO:0000313" key="6">
    <source>
        <dbReference type="EMBL" id="GGH78506.1"/>
    </source>
</evidence>
<reference evidence="6" key="1">
    <citation type="journal article" date="2014" name="Int. J. Syst. Evol. Microbiol.">
        <title>Complete genome sequence of Corynebacterium casei LMG S-19264T (=DSM 44701T), isolated from a smear-ripened cheese.</title>
        <authorList>
            <consortium name="US DOE Joint Genome Institute (JGI-PGF)"/>
            <person name="Walter F."/>
            <person name="Albersmeier A."/>
            <person name="Kalinowski J."/>
            <person name="Ruckert C."/>
        </authorList>
    </citation>
    <scope>NUCLEOTIDE SEQUENCE</scope>
    <source>
        <strain evidence="6">CGMCC 1.12777</strain>
    </source>
</reference>
<dbReference type="Gene3D" id="3.30.450.20">
    <property type="entry name" value="PAS domain"/>
    <property type="match status" value="2"/>
</dbReference>
<feature type="domain" description="PAC" evidence="3">
    <location>
        <begin position="264"/>
        <end position="314"/>
    </location>
</feature>
<feature type="transmembrane region" description="Helical" evidence="1">
    <location>
        <begin position="9"/>
        <end position="32"/>
    </location>
</feature>
<evidence type="ECO:0008006" key="8">
    <source>
        <dbReference type="Google" id="ProtNLM"/>
    </source>
</evidence>
<dbReference type="SMART" id="SM00086">
    <property type="entry name" value="PAC"/>
    <property type="match status" value="2"/>
</dbReference>
<keyword evidence="1" id="KW-1133">Transmembrane helix</keyword>
<evidence type="ECO:0000313" key="7">
    <source>
        <dbReference type="Proteomes" id="UP000656813"/>
    </source>
</evidence>
<dbReference type="PANTHER" id="PTHR44757">
    <property type="entry name" value="DIGUANYLATE CYCLASE DGCP"/>
    <property type="match status" value="1"/>
</dbReference>
<dbReference type="InterPro" id="IPR000700">
    <property type="entry name" value="PAS-assoc_C"/>
</dbReference>
<dbReference type="Gene3D" id="3.30.70.270">
    <property type="match status" value="1"/>
</dbReference>
<keyword evidence="1" id="KW-0812">Transmembrane</keyword>
<dbReference type="Proteomes" id="UP000656813">
    <property type="component" value="Unassembled WGS sequence"/>
</dbReference>
<dbReference type="PROSITE" id="PS50113">
    <property type="entry name" value="PAC"/>
    <property type="match status" value="2"/>
</dbReference>
<dbReference type="InterPro" id="IPR052155">
    <property type="entry name" value="Biofilm_reg_signaling"/>
</dbReference>
<dbReference type="SMART" id="SM00091">
    <property type="entry name" value="PAS"/>
    <property type="match status" value="2"/>
</dbReference>
<dbReference type="CDD" id="cd00130">
    <property type="entry name" value="PAS"/>
    <property type="match status" value="1"/>
</dbReference>
<dbReference type="InterPro" id="IPR000160">
    <property type="entry name" value="GGDEF_dom"/>
</dbReference>
<proteinExistence type="predicted"/>
<feature type="domain" description="PAC" evidence="3">
    <location>
        <begin position="146"/>
        <end position="198"/>
    </location>
</feature>
<gene>
    <name evidence="6" type="ORF">GCM10007096_12040</name>
</gene>
<name>A0A8J3EKU9_9BACL</name>
<feature type="domain" description="PAS" evidence="2">
    <location>
        <begin position="72"/>
        <end position="144"/>
    </location>
</feature>
<dbReference type="InterPro" id="IPR035919">
    <property type="entry name" value="EAL_sf"/>
</dbReference>
<dbReference type="PANTHER" id="PTHR44757:SF2">
    <property type="entry name" value="BIOFILM ARCHITECTURE MAINTENANCE PROTEIN MBAA"/>
    <property type="match status" value="1"/>
</dbReference>
<dbReference type="FunFam" id="3.20.20.450:FF:000001">
    <property type="entry name" value="Cyclic di-GMP phosphodiesterase yahA"/>
    <property type="match status" value="1"/>
</dbReference>
<dbReference type="InterPro" id="IPR043128">
    <property type="entry name" value="Rev_trsase/Diguanyl_cyclase"/>
</dbReference>
<evidence type="ECO:0000259" key="3">
    <source>
        <dbReference type="PROSITE" id="PS50113"/>
    </source>
</evidence>
<dbReference type="PROSITE" id="PS50112">
    <property type="entry name" value="PAS"/>
    <property type="match status" value="1"/>
</dbReference>
<dbReference type="InterPro" id="IPR001610">
    <property type="entry name" value="PAC"/>
</dbReference>
<dbReference type="InterPro" id="IPR029787">
    <property type="entry name" value="Nucleotide_cyclase"/>
</dbReference>
<dbReference type="PROSITE" id="PS50883">
    <property type="entry name" value="EAL"/>
    <property type="match status" value="1"/>
</dbReference>
<dbReference type="SUPFAM" id="SSF141868">
    <property type="entry name" value="EAL domain-like"/>
    <property type="match status" value="1"/>
</dbReference>
<dbReference type="Pfam" id="PF13426">
    <property type="entry name" value="PAS_9"/>
    <property type="match status" value="1"/>
</dbReference>
<dbReference type="RefSeq" id="WP_188496490.1">
    <property type="nucleotide sequence ID" value="NZ_BMFV01000006.1"/>
</dbReference>
<accession>A0A8J3EKU9</accession>
<comment type="caution">
    <text evidence="6">The sequence shown here is derived from an EMBL/GenBank/DDBJ whole genome shotgun (WGS) entry which is preliminary data.</text>
</comment>
<evidence type="ECO:0000259" key="5">
    <source>
        <dbReference type="PROSITE" id="PS50887"/>
    </source>
</evidence>
<dbReference type="InterPro" id="IPR035965">
    <property type="entry name" value="PAS-like_dom_sf"/>
</dbReference>
<dbReference type="AlphaFoldDB" id="A0A8J3EKU9"/>
<keyword evidence="7" id="KW-1185">Reference proteome</keyword>
<evidence type="ECO:0000259" key="4">
    <source>
        <dbReference type="PROSITE" id="PS50883"/>
    </source>
</evidence>
<dbReference type="Pfam" id="PF00990">
    <property type="entry name" value="GGDEF"/>
    <property type="match status" value="1"/>
</dbReference>
<reference evidence="6" key="2">
    <citation type="submission" date="2020-09" db="EMBL/GenBank/DDBJ databases">
        <authorList>
            <person name="Sun Q."/>
            <person name="Zhou Y."/>
        </authorList>
    </citation>
    <scope>NUCLEOTIDE SEQUENCE</scope>
    <source>
        <strain evidence="6">CGMCC 1.12777</strain>
    </source>
</reference>
<keyword evidence="1" id="KW-0472">Membrane</keyword>
<organism evidence="6 7">
    <name type="scientific">Pullulanibacillus pueri</name>
    <dbReference type="NCBI Taxonomy" id="1437324"/>
    <lineage>
        <taxon>Bacteria</taxon>
        <taxon>Bacillati</taxon>
        <taxon>Bacillota</taxon>
        <taxon>Bacilli</taxon>
        <taxon>Bacillales</taxon>
        <taxon>Sporolactobacillaceae</taxon>
        <taxon>Pullulanibacillus</taxon>
    </lineage>
</organism>
<dbReference type="Pfam" id="PF00563">
    <property type="entry name" value="EAL"/>
    <property type="match status" value="1"/>
</dbReference>
<dbReference type="SUPFAM" id="SSF55785">
    <property type="entry name" value="PYP-like sensor domain (PAS domain)"/>
    <property type="match status" value="2"/>
</dbReference>
<dbReference type="EMBL" id="BMFV01000006">
    <property type="protein sequence ID" value="GGH78506.1"/>
    <property type="molecule type" value="Genomic_DNA"/>
</dbReference>
<dbReference type="Pfam" id="PF08447">
    <property type="entry name" value="PAS_3"/>
    <property type="match status" value="1"/>
</dbReference>
<dbReference type="SMART" id="SM00052">
    <property type="entry name" value="EAL"/>
    <property type="match status" value="1"/>
</dbReference>
<dbReference type="InterPro" id="IPR000014">
    <property type="entry name" value="PAS"/>
</dbReference>
<feature type="domain" description="EAL" evidence="4">
    <location>
        <begin position="484"/>
        <end position="737"/>
    </location>
</feature>
<dbReference type="NCBIfam" id="TIGR00254">
    <property type="entry name" value="GGDEF"/>
    <property type="match status" value="1"/>
</dbReference>
<dbReference type="CDD" id="cd01948">
    <property type="entry name" value="EAL"/>
    <property type="match status" value="1"/>
</dbReference>
<feature type="transmembrane region" description="Helical" evidence="1">
    <location>
        <begin position="38"/>
        <end position="59"/>
    </location>
</feature>
<sequence length="738" mass="85176">MNNFQKRLYIWCATFCIVIFISELFSEISFLFRPHARPYFEVIHIVFSVAIMITLFILLKKVNNTTLQLQDSNQKLTNIFETLDVAIWSHDLKADQLLITKGIEKLYGYPLERFYEDRELWRKVIYVEDLNVLKDREQKILKGEKVTSLYRILKPDGEIRWIQDRGIPSVNEHGQIVHFTSVLFDMTNKVESENRYRSLVEMSPDFIGVFSNGTLEYVNQAGCQLITGAKDKQLKGLPISKIVSLETINQFHALITEHTEMKHIHFETKLFSFDGRVLDIEATIMPIHYEGKLAYQAVGRDITARKNAEHTIHNMAYYDSLTGLANRNKLREHLTELLNKKEGYFAVLFLDLDRFKVINDTKGHSFGDLLLIHVATRLKKIVQNNGLVSRYSGDEFIIVLDSLHRHEVKAIAQSIIKAFDLPLMINDEEFFITTSIGISLSPNDGLDQETLIKHADTAMYLSKERGKNNFQFYTPNLNEAYLRKIDLETRLRKAMEHRQLTLHYQPQFHLETGKIVGIEALIRWNHPELGTIPPCEFIPLAEETGLIVKLGQWIILKAIQQNKQWQQAGFPLLPIAVNVSVKQLQEEHFIDFIEKALEDTGLNAHYLELEITESIMQDVDQSIERLNALKALGLKIAIDDFGTGYSSLNYLQYLPIDYIKIDKTFIDNIIDKDTCGSIVTSIISMAQSLNFDVIAEGIENEKQVQYLIENQCKVGQGYYYSKPLPSQEIENLLKKQYK</sequence>
<dbReference type="SUPFAM" id="SSF55073">
    <property type="entry name" value="Nucleotide cyclase"/>
    <property type="match status" value="1"/>
</dbReference>
<dbReference type="PROSITE" id="PS50887">
    <property type="entry name" value="GGDEF"/>
    <property type="match status" value="1"/>
</dbReference>
<dbReference type="InterPro" id="IPR001633">
    <property type="entry name" value="EAL_dom"/>
</dbReference>
<feature type="domain" description="GGDEF" evidence="5">
    <location>
        <begin position="343"/>
        <end position="475"/>
    </location>
</feature>